<feature type="coiled-coil region" evidence="1">
    <location>
        <begin position="19"/>
        <end position="53"/>
    </location>
</feature>
<dbReference type="InterPro" id="IPR023614">
    <property type="entry name" value="Porin_dom_sf"/>
</dbReference>
<name>A0ABV8SV61_9GAMM</name>
<evidence type="ECO:0000313" key="3">
    <source>
        <dbReference type="EMBL" id="MFC4310419.1"/>
    </source>
</evidence>
<evidence type="ECO:0000256" key="2">
    <source>
        <dbReference type="SAM" id="SignalP"/>
    </source>
</evidence>
<gene>
    <name evidence="3" type="ORF">ACFPN2_15100</name>
</gene>
<dbReference type="SUPFAM" id="SSF56935">
    <property type="entry name" value="Porins"/>
    <property type="match status" value="1"/>
</dbReference>
<dbReference type="RefSeq" id="WP_380597899.1">
    <property type="nucleotide sequence ID" value="NZ_JBHSDU010000003.1"/>
</dbReference>
<keyword evidence="4" id="KW-1185">Reference proteome</keyword>
<protein>
    <submittedName>
        <fullName evidence="3">Porin</fullName>
    </submittedName>
</protein>
<feature type="signal peptide" evidence="2">
    <location>
        <begin position="1"/>
        <end position="23"/>
    </location>
</feature>
<dbReference type="EMBL" id="JBHSDU010000003">
    <property type="protein sequence ID" value="MFC4310419.1"/>
    <property type="molecule type" value="Genomic_DNA"/>
</dbReference>
<reference evidence="4" key="1">
    <citation type="journal article" date="2019" name="Int. J. Syst. Evol. Microbiol.">
        <title>The Global Catalogue of Microorganisms (GCM) 10K type strain sequencing project: providing services to taxonomists for standard genome sequencing and annotation.</title>
        <authorList>
            <consortium name="The Broad Institute Genomics Platform"/>
            <consortium name="The Broad Institute Genome Sequencing Center for Infectious Disease"/>
            <person name="Wu L."/>
            <person name="Ma J."/>
        </authorList>
    </citation>
    <scope>NUCLEOTIDE SEQUENCE [LARGE SCALE GENOMIC DNA]</scope>
    <source>
        <strain evidence="4">CGMCC 1.10759</strain>
    </source>
</reference>
<dbReference type="InterPro" id="IPR010870">
    <property type="entry name" value="Porin_O/P"/>
</dbReference>
<keyword evidence="1" id="KW-0175">Coiled coil</keyword>
<feature type="chain" id="PRO_5046831347" evidence="2">
    <location>
        <begin position="24"/>
        <end position="476"/>
    </location>
</feature>
<dbReference type="Pfam" id="PF07396">
    <property type="entry name" value="Porin_O_P"/>
    <property type="match status" value="1"/>
</dbReference>
<keyword evidence="2" id="KW-0732">Signal</keyword>
<dbReference type="Proteomes" id="UP001595904">
    <property type="component" value="Unassembled WGS sequence"/>
</dbReference>
<proteinExistence type="predicted"/>
<accession>A0ABV8SV61</accession>
<evidence type="ECO:0000256" key="1">
    <source>
        <dbReference type="SAM" id="Coils"/>
    </source>
</evidence>
<organism evidence="3 4">
    <name type="scientific">Steroidobacter flavus</name>
    <dbReference type="NCBI Taxonomy" id="1842136"/>
    <lineage>
        <taxon>Bacteria</taxon>
        <taxon>Pseudomonadati</taxon>
        <taxon>Pseudomonadota</taxon>
        <taxon>Gammaproteobacteria</taxon>
        <taxon>Steroidobacterales</taxon>
        <taxon>Steroidobacteraceae</taxon>
        <taxon>Steroidobacter</taxon>
    </lineage>
</organism>
<dbReference type="Gene3D" id="2.40.160.10">
    <property type="entry name" value="Porin"/>
    <property type="match status" value="1"/>
</dbReference>
<comment type="caution">
    <text evidence="3">The sequence shown here is derived from an EMBL/GenBank/DDBJ whole genome shotgun (WGS) entry which is preliminary data.</text>
</comment>
<sequence>MSSNAIRGSLGLVLSLAMVNVHADELADLRQRLDEQEQKIRILERKLELNEEAAKAAVPITPIVRASPQQGFRIQSADSANVARFRGTLHFDGRYFPDDVTPATADTWILRRVRPTFEGTLNKIYDFRFTPDFAGGRTIILDAFLAARFKPWATVTAGKFKVPVGLERLVSANDLRFIERGFPTSLVPNRDLGVQIGSDIIGGVVNYSIGYFNGVSDGSSSDANTPNPDVENDTKGDWAARVFFQPFLNSDNFALRGLGFGIAGTYVNSTGSTTSSLLPAYRTPGQQTFFSYRATTAASATAPAVNGTIADGERLRWTPQAYYALGSFAVLGEYVKVSQEVSRLTPTAGLRRATLDNSAWQLQFAWFATGEDQSFRGFTSQSVFDPSQGTWGAIELVARYHELDIDDDAFVGDADSFANLATSASKASAWGVGVNWYLTQNYKWSLDYDVTRFDGGAATGDRPDEKALFTRFAVGF</sequence>
<evidence type="ECO:0000313" key="4">
    <source>
        <dbReference type="Proteomes" id="UP001595904"/>
    </source>
</evidence>